<dbReference type="InterPro" id="IPR008978">
    <property type="entry name" value="HSP20-like_chaperone"/>
</dbReference>
<dbReference type="SUPFAM" id="SSF49764">
    <property type="entry name" value="HSP20-like chaperones"/>
    <property type="match status" value="1"/>
</dbReference>
<evidence type="ECO:0000256" key="2">
    <source>
        <dbReference type="RuleBase" id="RU003616"/>
    </source>
</evidence>
<feature type="domain" description="SHSP" evidence="3">
    <location>
        <begin position="35"/>
        <end position="147"/>
    </location>
</feature>
<comment type="similarity">
    <text evidence="1 2">Belongs to the small heat shock protein (HSP20) family.</text>
</comment>
<dbReference type="Pfam" id="PF00011">
    <property type="entry name" value="HSP20"/>
    <property type="match status" value="1"/>
</dbReference>
<dbReference type="RefSeq" id="WP_386102559.1">
    <property type="nucleotide sequence ID" value="NZ_JBHUOZ010000003.1"/>
</dbReference>
<name>A0ABW6AD87_9BACT</name>
<dbReference type="PROSITE" id="PS01031">
    <property type="entry name" value="SHSP"/>
    <property type="match status" value="1"/>
</dbReference>
<protein>
    <submittedName>
        <fullName evidence="4">Hsp20/alpha crystallin family protein</fullName>
    </submittedName>
</protein>
<organism evidence="4 5">
    <name type="scientific">Terrimonas rubra</name>
    <dbReference type="NCBI Taxonomy" id="1035890"/>
    <lineage>
        <taxon>Bacteria</taxon>
        <taxon>Pseudomonadati</taxon>
        <taxon>Bacteroidota</taxon>
        <taxon>Chitinophagia</taxon>
        <taxon>Chitinophagales</taxon>
        <taxon>Chitinophagaceae</taxon>
        <taxon>Terrimonas</taxon>
    </lineage>
</organism>
<keyword evidence="5" id="KW-1185">Reference proteome</keyword>
<dbReference type="InterPro" id="IPR031107">
    <property type="entry name" value="Small_HSP"/>
</dbReference>
<sequence>MNQVKFKPQPFDNQFTNLLDNFFNEFPGISRHDSANGKSSFVPVNITETENQYQLEVVAPGFEKADFSITLDQQLLTIAAEKQSNTEEKTGKNIRKEYNFKSFKRSFTVNEKIDVEGIDAKYVNGVLILALPKKQIEKPASKQIEIQ</sequence>
<accession>A0ABW6AD87</accession>
<comment type="caution">
    <text evidence="4">The sequence shown here is derived from an EMBL/GenBank/DDBJ whole genome shotgun (WGS) entry which is preliminary data.</text>
</comment>
<dbReference type="Gene3D" id="2.60.40.790">
    <property type="match status" value="1"/>
</dbReference>
<dbReference type="EMBL" id="JBHUOZ010000003">
    <property type="protein sequence ID" value="MFD2921713.1"/>
    <property type="molecule type" value="Genomic_DNA"/>
</dbReference>
<dbReference type="CDD" id="cd06464">
    <property type="entry name" value="ACD_sHsps-like"/>
    <property type="match status" value="1"/>
</dbReference>
<evidence type="ECO:0000313" key="5">
    <source>
        <dbReference type="Proteomes" id="UP001597511"/>
    </source>
</evidence>
<dbReference type="PANTHER" id="PTHR11527">
    <property type="entry name" value="HEAT-SHOCK PROTEIN 20 FAMILY MEMBER"/>
    <property type="match status" value="1"/>
</dbReference>
<dbReference type="Proteomes" id="UP001597511">
    <property type="component" value="Unassembled WGS sequence"/>
</dbReference>
<reference evidence="5" key="1">
    <citation type="journal article" date="2019" name="Int. J. Syst. Evol. Microbiol.">
        <title>The Global Catalogue of Microorganisms (GCM) 10K type strain sequencing project: providing services to taxonomists for standard genome sequencing and annotation.</title>
        <authorList>
            <consortium name="The Broad Institute Genomics Platform"/>
            <consortium name="The Broad Institute Genome Sequencing Center for Infectious Disease"/>
            <person name="Wu L."/>
            <person name="Ma J."/>
        </authorList>
    </citation>
    <scope>NUCLEOTIDE SEQUENCE [LARGE SCALE GENOMIC DNA]</scope>
    <source>
        <strain evidence="5">KCTC 23299</strain>
    </source>
</reference>
<evidence type="ECO:0000259" key="3">
    <source>
        <dbReference type="PROSITE" id="PS01031"/>
    </source>
</evidence>
<gene>
    <name evidence="4" type="ORF">ACFS6H_18480</name>
</gene>
<dbReference type="InterPro" id="IPR002068">
    <property type="entry name" value="A-crystallin/Hsp20_dom"/>
</dbReference>
<evidence type="ECO:0000256" key="1">
    <source>
        <dbReference type="PROSITE-ProRule" id="PRU00285"/>
    </source>
</evidence>
<evidence type="ECO:0000313" key="4">
    <source>
        <dbReference type="EMBL" id="MFD2921713.1"/>
    </source>
</evidence>
<proteinExistence type="inferred from homology"/>